<gene>
    <name evidence="3" type="ORF">ACHAXA_000528</name>
</gene>
<dbReference type="EMBL" id="JALLPB020000001">
    <property type="protein sequence ID" value="KAL3827655.1"/>
    <property type="molecule type" value="Genomic_DNA"/>
</dbReference>
<evidence type="ECO:0000256" key="1">
    <source>
        <dbReference type="ARBA" id="ARBA00023239"/>
    </source>
</evidence>
<evidence type="ECO:0008006" key="5">
    <source>
        <dbReference type="Google" id="ProtNLM"/>
    </source>
</evidence>
<evidence type="ECO:0000313" key="3">
    <source>
        <dbReference type="EMBL" id="KAL3827655.1"/>
    </source>
</evidence>
<dbReference type="Pfam" id="PF00378">
    <property type="entry name" value="ECH_1"/>
    <property type="match status" value="1"/>
</dbReference>
<dbReference type="Proteomes" id="UP001530377">
    <property type="component" value="Unassembled WGS sequence"/>
</dbReference>
<dbReference type="InterPro" id="IPR001753">
    <property type="entry name" value="Enoyl-CoA_hydra/iso"/>
</dbReference>
<feature type="region of interest" description="Disordered" evidence="2">
    <location>
        <begin position="512"/>
        <end position="538"/>
    </location>
</feature>
<evidence type="ECO:0000256" key="2">
    <source>
        <dbReference type="SAM" id="MobiDB-lite"/>
    </source>
</evidence>
<accession>A0ABD3STB4</accession>
<dbReference type="PANTHER" id="PTHR11941">
    <property type="entry name" value="ENOYL-COA HYDRATASE-RELATED"/>
    <property type="match status" value="1"/>
</dbReference>
<feature type="region of interest" description="Disordered" evidence="2">
    <location>
        <begin position="174"/>
        <end position="209"/>
    </location>
</feature>
<proteinExistence type="predicted"/>
<sequence length="538" mass="57553">MFPFGGRMRAEFARRRFPPPPPPIRRNRSDVALVVANVDTGGRGRGRGRVVVPPRIGGMTSTSNYAAPSASFLPRPPGRSYARSSHSSPSGVDVDVGIDVVRRLEEEEEVEGTTMTPSTPTTPCPECRPSVSLRYERGGSVAIVTMSNPGRMNALTSDMMDRLDDIVNDLAVWSGDDDGDGGDGTWRTSSKSSSSSSSSSSSHSSYPAMGSSANVHARAVILTGGNGTFCAGLDLRGDESTCADGGGGGSDVPVPKNENIVDGDGMTRKMTYITNRLLALPVPVIVAIDGHAVGGGAELSTCADLVVLSRDATVRFVHARRGASTGWGGTRRLVGRVGRNRAMRMLLLGECVRGIDEANNITTIEVGSSSSTTTTRDDDIRGNARCRGGGMTTMSSSTYADAVADVNETALEATMRLVIDPLCDLPCSKSIRAIKRAISASDGDWDLFVHRGTTAREYEYDEYEHDDDHHSIYRGGGRMLNFDNVAIRGEMDSFLSVWGGTMNERLIRKARDRLRGEGGGGQGREDRSFELDQRPSTD</sequence>
<dbReference type="Gene3D" id="3.90.226.10">
    <property type="entry name" value="2-enoyl-CoA Hydratase, Chain A, domain 1"/>
    <property type="match status" value="1"/>
</dbReference>
<reference evidence="3 4" key="1">
    <citation type="submission" date="2024-10" db="EMBL/GenBank/DDBJ databases">
        <title>Updated reference genomes for cyclostephanoid diatoms.</title>
        <authorList>
            <person name="Roberts W.R."/>
            <person name="Alverson A.J."/>
        </authorList>
    </citation>
    <scope>NUCLEOTIDE SEQUENCE [LARGE SCALE GENOMIC DNA]</scope>
    <source>
        <strain evidence="3 4">AJA228-03</strain>
    </source>
</reference>
<dbReference type="InterPro" id="IPR029045">
    <property type="entry name" value="ClpP/crotonase-like_dom_sf"/>
</dbReference>
<feature type="region of interest" description="Disordered" evidence="2">
    <location>
        <begin position="106"/>
        <end position="126"/>
    </location>
</feature>
<evidence type="ECO:0000313" key="4">
    <source>
        <dbReference type="Proteomes" id="UP001530377"/>
    </source>
</evidence>
<feature type="compositionally biased region" description="Low complexity" evidence="2">
    <location>
        <begin position="113"/>
        <end position="125"/>
    </location>
</feature>
<dbReference type="GO" id="GO:0016829">
    <property type="term" value="F:lyase activity"/>
    <property type="evidence" value="ECO:0007669"/>
    <property type="project" value="UniProtKB-KW"/>
</dbReference>
<keyword evidence="4" id="KW-1185">Reference proteome</keyword>
<name>A0ABD3STB4_9STRA</name>
<organism evidence="3 4">
    <name type="scientific">Cyclostephanos tholiformis</name>
    <dbReference type="NCBI Taxonomy" id="382380"/>
    <lineage>
        <taxon>Eukaryota</taxon>
        <taxon>Sar</taxon>
        <taxon>Stramenopiles</taxon>
        <taxon>Ochrophyta</taxon>
        <taxon>Bacillariophyta</taxon>
        <taxon>Coscinodiscophyceae</taxon>
        <taxon>Thalassiosirophycidae</taxon>
        <taxon>Stephanodiscales</taxon>
        <taxon>Stephanodiscaceae</taxon>
        <taxon>Cyclostephanos</taxon>
    </lineage>
</organism>
<feature type="compositionally biased region" description="Basic and acidic residues" evidence="2">
    <location>
        <begin position="523"/>
        <end position="538"/>
    </location>
</feature>
<dbReference type="PANTHER" id="PTHR11941:SF27">
    <property type="entry name" value="ETHYLMALONYL-COA DECARBOXYLASE"/>
    <property type="match status" value="1"/>
</dbReference>
<dbReference type="SUPFAM" id="SSF52096">
    <property type="entry name" value="ClpP/crotonase"/>
    <property type="match status" value="1"/>
</dbReference>
<dbReference type="AlphaFoldDB" id="A0ABD3STB4"/>
<keyword evidence="1" id="KW-0456">Lyase</keyword>
<comment type="caution">
    <text evidence="3">The sequence shown here is derived from an EMBL/GenBank/DDBJ whole genome shotgun (WGS) entry which is preliminary data.</text>
</comment>
<feature type="compositionally biased region" description="Low complexity" evidence="2">
    <location>
        <begin position="189"/>
        <end position="205"/>
    </location>
</feature>
<dbReference type="CDD" id="cd06558">
    <property type="entry name" value="crotonase-like"/>
    <property type="match status" value="1"/>
</dbReference>
<protein>
    <recommendedName>
        <fullName evidence="5">Naphthoate synthase</fullName>
    </recommendedName>
</protein>